<reference evidence="3" key="2">
    <citation type="submission" date="2019-12" db="EMBL/GenBank/DDBJ databases">
        <authorList>
            <person name="Studholme D.J."/>
            <person name="Sarris P."/>
        </authorList>
    </citation>
    <scope>NUCLEOTIDE SEQUENCE</scope>
    <source>
        <strain evidence="3">PFS-1207/04</strain>
        <tissue evidence="3">Leaf</tissue>
    </source>
</reference>
<sequence length="133" mass="14956">MYLLSSRLNFRSASPVVWLPPPPEEALPSLSLPFHDRQGRSFVSLLRFSLRLALAIALVVIAVWNGGSLVVVFVWPDMWSVLGVLFRVSNLCSLTFGSEMVTVAIHGYALFVLGSSQRSYAFLLVSWWFLPRR</sequence>
<organism evidence="2">
    <name type="scientific">Brassica cretica</name>
    <name type="common">Mustard</name>
    <dbReference type="NCBI Taxonomy" id="69181"/>
    <lineage>
        <taxon>Eukaryota</taxon>
        <taxon>Viridiplantae</taxon>
        <taxon>Streptophyta</taxon>
        <taxon>Embryophyta</taxon>
        <taxon>Tracheophyta</taxon>
        <taxon>Spermatophyta</taxon>
        <taxon>Magnoliopsida</taxon>
        <taxon>eudicotyledons</taxon>
        <taxon>Gunneridae</taxon>
        <taxon>Pentapetalae</taxon>
        <taxon>rosids</taxon>
        <taxon>malvids</taxon>
        <taxon>Brassicales</taxon>
        <taxon>Brassicaceae</taxon>
        <taxon>Brassiceae</taxon>
        <taxon>Brassica</taxon>
    </lineage>
</organism>
<feature type="transmembrane region" description="Helical" evidence="1">
    <location>
        <begin position="52"/>
        <end position="75"/>
    </location>
</feature>
<evidence type="ECO:0000313" key="4">
    <source>
        <dbReference type="Proteomes" id="UP000266723"/>
    </source>
</evidence>
<keyword evidence="1" id="KW-0472">Membrane</keyword>
<dbReference type="Proteomes" id="UP000266723">
    <property type="component" value="Unassembled WGS sequence"/>
</dbReference>
<keyword evidence="1" id="KW-1133">Transmembrane helix</keyword>
<proteinExistence type="predicted"/>
<feature type="transmembrane region" description="Helical" evidence="1">
    <location>
        <begin position="108"/>
        <end position="130"/>
    </location>
</feature>
<name>A0A3N6Q5R6_BRACR</name>
<dbReference type="EMBL" id="QGKY02000089">
    <property type="protein sequence ID" value="KAF2610239.1"/>
    <property type="molecule type" value="Genomic_DNA"/>
</dbReference>
<gene>
    <name evidence="3" type="ORF">DY000_02008145</name>
    <name evidence="2" type="ORF">F2Q70_00012208</name>
</gene>
<dbReference type="AlphaFoldDB" id="A0A3N6Q5R6"/>
<reference evidence="2" key="1">
    <citation type="submission" date="2019-12" db="EMBL/GenBank/DDBJ databases">
        <title>Genome sequencing and annotation of Brassica cretica.</title>
        <authorList>
            <person name="Studholme D.J."/>
            <person name="Sarris P.F."/>
        </authorList>
    </citation>
    <scope>NUCLEOTIDE SEQUENCE</scope>
    <source>
        <strain evidence="2">PFS-102/07</strain>
        <tissue evidence="2">Leaf</tissue>
    </source>
</reference>
<evidence type="ECO:0000313" key="3">
    <source>
        <dbReference type="EMBL" id="KAF3542739.1"/>
    </source>
</evidence>
<protein>
    <submittedName>
        <fullName evidence="2">Uncharacterized protein</fullName>
    </submittedName>
</protein>
<dbReference type="EMBL" id="QGKV02000832">
    <property type="protein sequence ID" value="KAF3542739.1"/>
    <property type="molecule type" value="Genomic_DNA"/>
</dbReference>
<comment type="caution">
    <text evidence="2">The sequence shown here is derived from an EMBL/GenBank/DDBJ whole genome shotgun (WGS) entry which is preliminary data.</text>
</comment>
<accession>A0A3N6Q5R6</accession>
<reference evidence="3 4" key="3">
    <citation type="journal article" date="2020" name="BMC Genomics">
        <title>Intraspecific diversification of the crop wild relative Brassica cretica Lam. using demographic model selection.</title>
        <authorList>
            <person name="Kioukis A."/>
            <person name="Michalopoulou V.A."/>
            <person name="Briers L."/>
            <person name="Pirintsos S."/>
            <person name="Studholme D.J."/>
            <person name="Pavlidis P."/>
            <person name="Sarris P.F."/>
        </authorList>
    </citation>
    <scope>NUCLEOTIDE SEQUENCE [LARGE SCALE GENOMIC DNA]</scope>
    <source>
        <strain evidence="4">cv. PFS-1207/04</strain>
        <strain evidence="3">PFS-1207/04</strain>
    </source>
</reference>
<evidence type="ECO:0000313" key="2">
    <source>
        <dbReference type="EMBL" id="KAF2610239.1"/>
    </source>
</evidence>
<keyword evidence="4" id="KW-1185">Reference proteome</keyword>
<evidence type="ECO:0000256" key="1">
    <source>
        <dbReference type="SAM" id="Phobius"/>
    </source>
</evidence>
<keyword evidence="1" id="KW-0812">Transmembrane</keyword>